<reference evidence="2" key="1">
    <citation type="journal article" date="2011" name="Proc. Natl. Acad. Sci. U.S.A.">
        <title>Obligate biotrophy features unraveled by the genomic analysis of rust fungi.</title>
        <authorList>
            <person name="Duplessis S."/>
            <person name="Cuomo C.A."/>
            <person name="Lin Y.-C."/>
            <person name="Aerts A."/>
            <person name="Tisserant E."/>
            <person name="Veneault-Fourrey C."/>
            <person name="Joly D.L."/>
            <person name="Hacquard S."/>
            <person name="Amselem J."/>
            <person name="Cantarel B.L."/>
            <person name="Chiu R."/>
            <person name="Coutinho P.M."/>
            <person name="Feau N."/>
            <person name="Field M."/>
            <person name="Frey P."/>
            <person name="Gelhaye E."/>
            <person name="Goldberg J."/>
            <person name="Grabherr M.G."/>
            <person name="Kodira C.D."/>
            <person name="Kohler A."/>
            <person name="Kuees U."/>
            <person name="Lindquist E.A."/>
            <person name="Lucas S.M."/>
            <person name="Mago R."/>
            <person name="Mauceli E."/>
            <person name="Morin E."/>
            <person name="Murat C."/>
            <person name="Pangilinan J.L."/>
            <person name="Park R."/>
            <person name="Pearson M."/>
            <person name="Quesneville H."/>
            <person name="Rouhier N."/>
            <person name="Sakthikumar S."/>
            <person name="Salamov A.A."/>
            <person name="Schmutz J."/>
            <person name="Selles B."/>
            <person name="Shapiro H."/>
            <person name="Tanguay P."/>
            <person name="Tuskan G.A."/>
            <person name="Henrissat B."/>
            <person name="Van de Peer Y."/>
            <person name="Rouze P."/>
            <person name="Ellis J.G."/>
            <person name="Dodds P.N."/>
            <person name="Schein J.E."/>
            <person name="Zhong S."/>
            <person name="Hamelin R.C."/>
            <person name="Grigoriev I.V."/>
            <person name="Szabo L.J."/>
            <person name="Martin F."/>
        </authorList>
    </citation>
    <scope>NUCLEOTIDE SEQUENCE [LARGE SCALE GENOMIC DNA]</scope>
    <source>
        <strain evidence="2">98AG31 / pathotype 3-4-7</strain>
    </source>
</reference>
<evidence type="ECO:0000313" key="2">
    <source>
        <dbReference type="Proteomes" id="UP000001072"/>
    </source>
</evidence>
<dbReference type="AlphaFoldDB" id="F4RCY8"/>
<organism evidence="2">
    <name type="scientific">Melampsora larici-populina (strain 98AG31 / pathotype 3-4-7)</name>
    <name type="common">Poplar leaf rust fungus</name>
    <dbReference type="NCBI Taxonomy" id="747676"/>
    <lineage>
        <taxon>Eukaryota</taxon>
        <taxon>Fungi</taxon>
        <taxon>Dikarya</taxon>
        <taxon>Basidiomycota</taxon>
        <taxon>Pucciniomycotina</taxon>
        <taxon>Pucciniomycetes</taxon>
        <taxon>Pucciniales</taxon>
        <taxon>Melampsoraceae</taxon>
        <taxon>Melampsora</taxon>
    </lineage>
</organism>
<name>F4RCY8_MELLP</name>
<gene>
    <name evidence="1" type="ORF">MELLADRAFT_95308</name>
</gene>
<proteinExistence type="predicted"/>
<dbReference type="Proteomes" id="UP000001072">
    <property type="component" value="Unassembled WGS sequence"/>
</dbReference>
<protein>
    <submittedName>
        <fullName evidence="1">Uncharacterized protein</fullName>
    </submittedName>
</protein>
<dbReference type="GeneID" id="18937202"/>
<sequence length="146" mass="16853">MIPYNDPLLDMEGTIGRIIATIEGEGLSVESFICAVDGPFPTSTSEIRMSIRDRMILQQTLEIVEFIECSNINVWEFIFNFLDHRFHSRRPQQHDLRGHSSGSRQLVRGILMSIRESLYEAGNNHVWRDFVQDEADTLNINVDELE</sequence>
<dbReference type="KEGG" id="mlr:MELLADRAFT_95308"/>
<dbReference type="HOGENOM" id="CLU_1777900_0_0_1"/>
<dbReference type="VEuPathDB" id="FungiDB:MELLADRAFT_95308"/>
<keyword evidence="2" id="KW-1185">Reference proteome</keyword>
<dbReference type="InParanoid" id="F4RCY8"/>
<dbReference type="EMBL" id="GL883096">
    <property type="protein sequence ID" value="EGG09807.1"/>
    <property type="molecule type" value="Genomic_DNA"/>
</dbReference>
<evidence type="ECO:0000313" key="1">
    <source>
        <dbReference type="EMBL" id="EGG09807.1"/>
    </source>
</evidence>
<accession>F4RCY8</accession>
<dbReference type="RefSeq" id="XP_007406861.1">
    <property type="nucleotide sequence ID" value="XM_007406799.1"/>
</dbReference>